<dbReference type="RefSeq" id="XP_035323619.1">
    <property type="nucleotide sequence ID" value="XM_035465782.1"/>
</dbReference>
<dbReference type="Proteomes" id="UP000749293">
    <property type="component" value="Unassembled WGS sequence"/>
</dbReference>
<dbReference type="InterPro" id="IPR053169">
    <property type="entry name" value="MUG_Protein"/>
</dbReference>
<dbReference type="InterPro" id="IPR008928">
    <property type="entry name" value="6-hairpin_glycosidase_sf"/>
</dbReference>
<organism evidence="2 3">
    <name type="scientific">Geosmithia morbida</name>
    <dbReference type="NCBI Taxonomy" id="1094350"/>
    <lineage>
        <taxon>Eukaryota</taxon>
        <taxon>Fungi</taxon>
        <taxon>Dikarya</taxon>
        <taxon>Ascomycota</taxon>
        <taxon>Pezizomycotina</taxon>
        <taxon>Sordariomycetes</taxon>
        <taxon>Hypocreomycetidae</taxon>
        <taxon>Hypocreales</taxon>
        <taxon>Bionectriaceae</taxon>
        <taxon>Geosmithia</taxon>
    </lineage>
</organism>
<dbReference type="SUPFAM" id="SSF48208">
    <property type="entry name" value="Six-hairpin glycosidases"/>
    <property type="match status" value="1"/>
</dbReference>
<dbReference type="PANTHER" id="PTHR47791">
    <property type="entry name" value="MEIOTICALLY UP-REGULATED GENE 191 PROTEIN"/>
    <property type="match status" value="1"/>
</dbReference>
<feature type="chain" id="PRO_5040371759" evidence="1">
    <location>
        <begin position="21"/>
        <end position="620"/>
    </location>
</feature>
<keyword evidence="1" id="KW-0732">Signal</keyword>
<dbReference type="EMBL" id="JAANYQ010000003">
    <property type="protein sequence ID" value="KAF4124967.1"/>
    <property type="molecule type" value="Genomic_DNA"/>
</dbReference>
<keyword evidence="2" id="KW-0378">Hydrolase</keyword>
<dbReference type="GO" id="GO:0005975">
    <property type="term" value="P:carbohydrate metabolic process"/>
    <property type="evidence" value="ECO:0007669"/>
    <property type="project" value="InterPro"/>
</dbReference>
<evidence type="ECO:0000313" key="2">
    <source>
        <dbReference type="EMBL" id="KAF4124967.1"/>
    </source>
</evidence>
<feature type="signal peptide" evidence="1">
    <location>
        <begin position="1"/>
        <end position="20"/>
    </location>
</feature>
<protein>
    <submittedName>
        <fullName evidence="2">Glycosyl hydrolase family 76</fullName>
    </submittedName>
</protein>
<accession>A0A9P5D3I0</accession>
<dbReference type="OrthoDB" id="4104179at2759"/>
<dbReference type="InterPro" id="IPR005198">
    <property type="entry name" value="Glyco_hydro_76"/>
</dbReference>
<sequence>MAWPTGLGLAVCCLAGTATAAAVSAASQAYCPVYYLGSQPGNCPKTLIPDTYFLGSSCSLSAEQIVATRPRADQDVFENVFNALEVLQREYYDANYGTWPSAIDWTAAVTQTVMTGTLSTFSRSIDSIPLRGSAQSWADKENLISSFFAQVVGSYFGQDILSIRGEAYDDILWVALGWIEAIKFVSTHSQIHYPSDKYRDHSAGQHGLGDFIRTLPWHGHNWISSFAHRSRVFWNLASRGWDTRLCHGGMVWNSRLLPYKNAITNQLWISTSIAMYRHFPGDNFTSPWLTSARFPEKDPAHLKAAVEGYRWLMGINMTNDQGLFVDGYHIDSGKPGNVECDVRDEMVYTYNQGVVLTGQRELWMATGATSYLEDGHRLVQNVMNATGWNLETNSPRDADPPPNRLPPWRGLGRLGVMEERCDSSGTCSQDGQTFKAIFFHHLSNFCRELDPPPAREHGFLVDRKQYGAATKAHAVACRSYLGWVRHNAMAAAGTRDASGRFGTWWFAGLIHDAEVPHYDTGYPTANATDYRNNGTPADDVWGRNRRWLPGLGNRAVAGGGAVDEAASSRYEQQYQKVYGDAEKVDIGWPRDPNNRGRGRTVETQVGGLAVLRAYWDLSHA</sequence>
<dbReference type="PANTHER" id="PTHR47791:SF2">
    <property type="entry name" value="ENDO MANNANASE, GH76 FAMILY (EUROFUNG)"/>
    <property type="match status" value="1"/>
</dbReference>
<gene>
    <name evidence="2" type="ORF">GMORB2_3806</name>
</gene>
<comment type="caution">
    <text evidence="2">The sequence shown here is derived from an EMBL/GenBank/DDBJ whole genome shotgun (WGS) entry which is preliminary data.</text>
</comment>
<dbReference type="Pfam" id="PF03663">
    <property type="entry name" value="Glyco_hydro_76"/>
    <property type="match status" value="1"/>
</dbReference>
<dbReference type="Gene3D" id="1.50.10.20">
    <property type="match status" value="1"/>
</dbReference>
<evidence type="ECO:0000256" key="1">
    <source>
        <dbReference type="SAM" id="SignalP"/>
    </source>
</evidence>
<evidence type="ECO:0000313" key="3">
    <source>
        <dbReference type="Proteomes" id="UP000749293"/>
    </source>
</evidence>
<keyword evidence="3" id="KW-1185">Reference proteome</keyword>
<dbReference type="GeneID" id="55970034"/>
<dbReference type="AlphaFoldDB" id="A0A9P5D3I0"/>
<reference evidence="2" key="1">
    <citation type="submission" date="2020-03" db="EMBL/GenBank/DDBJ databases">
        <title>Site-based positive gene gene selection in Geosmithia morbida across the United States reveals a broad range of putative effectors and factors for local host and environmental adapation.</title>
        <authorList>
            <person name="Onufrak A."/>
            <person name="Murdoch R.W."/>
            <person name="Gazis R."/>
            <person name="Huff M."/>
            <person name="Staton M."/>
            <person name="Klingeman W."/>
            <person name="Hadziabdic D."/>
        </authorList>
    </citation>
    <scope>NUCLEOTIDE SEQUENCE</scope>
    <source>
        <strain evidence="2">1262</strain>
    </source>
</reference>
<proteinExistence type="predicted"/>
<dbReference type="GO" id="GO:0016787">
    <property type="term" value="F:hydrolase activity"/>
    <property type="evidence" value="ECO:0007669"/>
    <property type="project" value="UniProtKB-KW"/>
</dbReference>
<name>A0A9P5D3I0_9HYPO</name>